<dbReference type="InParanoid" id="A0A2I0LR82"/>
<accession>A0A2I0LR82</accession>
<comment type="caution">
    <text evidence="5">The sequence shown here is derived from an EMBL/GenBank/DDBJ whole genome shotgun (WGS) entry which is preliminary data.</text>
</comment>
<keyword evidence="3" id="KW-0732">Signal</keyword>
<reference evidence="5 6" key="1">
    <citation type="journal article" date="2013" name="Science">
        <title>Genomic diversity and evolution of the head crest in the rock pigeon.</title>
        <authorList>
            <person name="Shapiro M.D."/>
            <person name="Kronenberg Z."/>
            <person name="Li C."/>
            <person name="Domyan E.T."/>
            <person name="Pan H."/>
            <person name="Campbell M."/>
            <person name="Tan H."/>
            <person name="Huff C.D."/>
            <person name="Hu H."/>
            <person name="Vickrey A.I."/>
            <person name="Nielsen S.C."/>
            <person name="Stringham S.A."/>
            <person name="Hu H."/>
            <person name="Willerslev E."/>
            <person name="Gilbert M.T."/>
            <person name="Yandell M."/>
            <person name="Zhang G."/>
            <person name="Wang J."/>
        </authorList>
    </citation>
    <scope>NUCLEOTIDE SEQUENCE [LARGE SCALE GENOMIC DNA]</scope>
    <source>
        <tissue evidence="5">Blood</tissue>
    </source>
</reference>
<dbReference type="InterPro" id="IPR001811">
    <property type="entry name" value="Chemokine_IL8-like_dom"/>
</dbReference>
<dbReference type="GO" id="GO:0008009">
    <property type="term" value="F:chemokine activity"/>
    <property type="evidence" value="ECO:0007669"/>
    <property type="project" value="InterPro"/>
</dbReference>
<dbReference type="STRING" id="8932.A0A2I0LR82"/>
<dbReference type="AlphaFoldDB" id="A0A2I0LR82"/>
<dbReference type="Pfam" id="PF00048">
    <property type="entry name" value="IL8"/>
    <property type="match status" value="1"/>
</dbReference>
<dbReference type="GO" id="GO:0005615">
    <property type="term" value="C:extracellular space"/>
    <property type="evidence" value="ECO:0007669"/>
    <property type="project" value="UniProtKB-KW"/>
</dbReference>
<protein>
    <recommendedName>
        <fullName evidence="4">Chemokine interleukin-8-like domain-containing protein</fullName>
    </recommendedName>
</protein>
<name>A0A2I0LR82_COLLI</name>
<evidence type="ECO:0000256" key="2">
    <source>
        <dbReference type="SAM" id="MobiDB-lite"/>
    </source>
</evidence>
<dbReference type="SUPFAM" id="SSF54117">
    <property type="entry name" value="Interleukin 8-like chemokines"/>
    <property type="match status" value="1"/>
</dbReference>
<dbReference type="InterPro" id="IPR036048">
    <property type="entry name" value="Interleukin_8-like_sf"/>
</dbReference>
<gene>
    <name evidence="5" type="ORF">A306_00000433</name>
</gene>
<evidence type="ECO:0000313" key="6">
    <source>
        <dbReference type="Proteomes" id="UP000053872"/>
    </source>
</evidence>
<feature type="domain" description="Chemokine interleukin-8-like" evidence="4">
    <location>
        <begin position="29"/>
        <end position="87"/>
    </location>
</feature>
<sequence length="121" mass="14002">MDVKLVTVLAVLALVASQTSETLFPGAFNCCMKISHGIPKGILQRVERFEVQKADGLCHLEAVILYIEGRKFCVSPQIRKLKKWMKKNKHKIPRNKPHSRKQRRTKIIKKKRKNNMKKQAP</sequence>
<feature type="region of interest" description="Disordered" evidence="2">
    <location>
        <begin position="85"/>
        <end position="121"/>
    </location>
</feature>
<dbReference type="GO" id="GO:0006955">
    <property type="term" value="P:immune response"/>
    <property type="evidence" value="ECO:0007669"/>
    <property type="project" value="InterPro"/>
</dbReference>
<evidence type="ECO:0000259" key="4">
    <source>
        <dbReference type="Pfam" id="PF00048"/>
    </source>
</evidence>
<evidence type="ECO:0000256" key="3">
    <source>
        <dbReference type="SAM" id="SignalP"/>
    </source>
</evidence>
<dbReference type="Proteomes" id="UP000053872">
    <property type="component" value="Unassembled WGS sequence"/>
</dbReference>
<evidence type="ECO:0000256" key="1">
    <source>
        <dbReference type="ARBA" id="ARBA00022514"/>
    </source>
</evidence>
<proteinExistence type="predicted"/>
<organism evidence="5 6">
    <name type="scientific">Columba livia</name>
    <name type="common">Rock dove</name>
    <dbReference type="NCBI Taxonomy" id="8932"/>
    <lineage>
        <taxon>Eukaryota</taxon>
        <taxon>Metazoa</taxon>
        <taxon>Chordata</taxon>
        <taxon>Craniata</taxon>
        <taxon>Vertebrata</taxon>
        <taxon>Euteleostomi</taxon>
        <taxon>Archelosauria</taxon>
        <taxon>Archosauria</taxon>
        <taxon>Dinosauria</taxon>
        <taxon>Saurischia</taxon>
        <taxon>Theropoda</taxon>
        <taxon>Coelurosauria</taxon>
        <taxon>Aves</taxon>
        <taxon>Neognathae</taxon>
        <taxon>Neoaves</taxon>
        <taxon>Columbimorphae</taxon>
        <taxon>Columbiformes</taxon>
        <taxon>Columbidae</taxon>
        <taxon>Columba</taxon>
    </lineage>
</organism>
<dbReference type="EMBL" id="AKCR02000128">
    <property type="protein sequence ID" value="PKK19934.1"/>
    <property type="molecule type" value="Genomic_DNA"/>
</dbReference>
<feature type="chain" id="PRO_5014151417" description="Chemokine interleukin-8-like domain-containing protein" evidence="3">
    <location>
        <begin position="18"/>
        <end position="121"/>
    </location>
</feature>
<keyword evidence="1" id="KW-0202">Cytokine</keyword>
<evidence type="ECO:0000313" key="5">
    <source>
        <dbReference type="EMBL" id="PKK19934.1"/>
    </source>
</evidence>
<feature type="signal peptide" evidence="3">
    <location>
        <begin position="1"/>
        <end position="17"/>
    </location>
</feature>
<keyword evidence="6" id="KW-1185">Reference proteome</keyword>
<dbReference type="Gene3D" id="2.40.50.40">
    <property type="match status" value="1"/>
</dbReference>